<dbReference type="InterPro" id="IPR002577">
    <property type="entry name" value="HTH_HxlR"/>
</dbReference>
<dbReference type="Pfam" id="PF01638">
    <property type="entry name" value="HxlR"/>
    <property type="match status" value="1"/>
</dbReference>
<name>A0A2W5Q0T7_9BACT</name>
<evidence type="ECO:0000313" key="5">
    <source>
        <dbReference type="EMBL" id="PZQ44930.1"/>
    </source>
</evidence>
<evidence type="ECO:0000256" key="1">
    <source>
        <dbReference type="ARBA" id="ARBA00023015"/>
    </source>
</evidence>
<evidence type="ECO:0000259" key="4">
    <source>
        <dbReference type="PROSITE" id="PS51118"/>
    </source>
</evidence>
<evidence type="ECO:0000313" key="6">
    <source>
        <dbReference type="Proteomes" id="UP000249417"/>
    </source>
</evidence>
<keyword evidence="3" id="KW-0804">Transcription</keyword>
<accession>A0A2W5Q0T7</accession>
<keyword evidence="2" id="KW-0238">DNA-binding</keyword>
<organism evidence="5 6">
    <name type="scientific">Micavibrio aeruginosavorus</name>
    <dbReference type="NCBI Taxonomy" id="349221"/>
    <lineage>
        <taxon>Bacteria</taxon>
        <taxon>Pseudomonadati</taxon>
        <taxon>Bdellovibrionota</taxon>
        <taxon>Bdellovibrionia</taxon>
        <taxon>Bdellovibrionales</taxon>
        <taxon>Pseudobdellovibrionaceae</taxon>
        <taxon>Micavibrio</taxon>
    </lineage>
</organism>
<dbReference type="EMBL" id="QFQB01000072">
    <property type="protein sequence ID" value="PZQ44930.1"/>
    <property type="molecule type" value="Genomic_DNA"/>
</dbReference>
<proteinExistence type="predicted"/>
<dbReference type="GO" id="GO:0003677">
    <property type="term" value="F:DNA binding"/>
    <property type="evidence" value="ECO:0007669"/>
    <property type="project" value="UniProtKB-KW"/>
</dbReference>
<dbReference type="Gene3D" id="1.10.10.10">
    <property type="entry name" value="Winged helix-like DNA-binding domain superfamily/Winged helix DNA-binding domain"/>
    <property type="match status" value="1"/>
</dbReference>
<reference evidence="5 6" key="1">
    <citation type="submission" date="2017-08" db="EMBL/GenBank/DDBJ databases">
        <title>Infants hospitalized years apart are colonized by the same room-sourced microbial strains.</title>
        <authorList>
            <person name="Brooks B."/>
            <person name="Olm M.R."/>
            <person name="Firek B.A."/>
            <person name="Baker R."/>
            <person name="Thomas B.C."/>
            <person name="Morowitz M.J."/>
            <person name="Banfield J.F."/>
        </authorList>
    </citation>
    <scope>NUCLEOTIDE SEQUENCE [LARGE SCALE GENOMIC DNA]</scope>
    <source>
        <strain evidence="5">S2_005_002_R2_29</strain>
    </source>
</reference>
<comment type="caution">
    <text evidence="5">The sequence shown here is derived from an EMBL/GenBank/DDBJ whole genome shotgun (WGS) entry which is preliminary data.</text>
</comment>
<dbReference type="PROSITE" id="PS51118">
    <property type="entry name" value="HTH_HXLR"/>
    <property type="match status" value="1"/>
</dbReference>
<dbReference type="AlphaFoldDB" id="A0A2W5Q0T7"/>
<gene>
    <name evidence="5" type="ORF">DI551_09110</name>
</gene>
<protein>
    <submittedName>
        <fullName evidence="5">Transcriptional regulator</fullName>
    </submittedName>
</protein>
<evidence type="ECO:0000256" key="3">
    <source>
        <dbReference type="ARBA" id="ARBA00023163"/>
    </source>
</evidence>
<dbReference type="PANTHER" id="PTHR33204">
    <property type="entry name" value="TRANSCRIPTIONAL REGULATOR, MARR FAMILY"/>
    <property type="match status" value="1"/>
</dbReference>
<keyword evidence="1" id="KW-0805">Transcription regulation</keyword>
<sequence>MDKTLKMLMGPWTTYILWLLHSNGAQRFGQLKKQMPSISAKMLTERLKMLVEAGILIRTQEQTIPPKVSYELSLRGRELNKVLEGLHDLAIRWDEQDRKKSA</sequence>
<dbReference type="InterPro" id="IPR036388">
    <property type="entry name" value="WH-like_DNA-bd_sf"/>
</dbReference>
<evidence type="ECO:0000256" key="2">
    <source>
        <dbReference type="ARBA" id="ARBA00023125"/>
    </source>
</evidence>
<dbReference type="Proteomes" id="UP000249417">
    <property type="component" value="Unassembled WGS sequence"/>
</dbReference>
<dbReference type="InterPro" id="IPR036390">
    <property type="entry name" value="WH_DNA-bd_sf"/>
</dbReference>
<feature type="domain" description="HTH hxlR-type" evidence="4">
    <location>
        <begin position="1"/>
        <end position="98"/>
    </location>
</feature>
<dbReference type="SUPFAM" id="SSF46785">
    <property type="entry name" value="Winged helix' DNA-binding domain"/>
    <property type="match status" value="1"/>
</dbReference>
<dbReference type="PANTHER" id="PTHR33204:SF37">
    <property type="entry name" value="HTH-TYPE TRANSCRIPTIONAL REGULATOR YODB"/>
    <property type="match status" value="1"/>
</dbReference>